<sequence>MSRVNAGVTIRDPRAAEMSLQASTAPGSDVLFLTISWDHVWFSVGAEGDLEAEAAAMDRLAELATETAARLRSLATARTERSAA</sequence>
<evidence type="ECO:0000313" key="2">
    <source>
        <dbReference type="Proteomes" id="UP001595698"/>
    </source>
</evidence>
<name>A0ABV8F1E0_9ACTN</name>
<evidence type="ECO:0000313" key="1">
    <source>
        <dbReference type="EMBL" id="MFC3982482.1"/>
    </source>
</evidence>
<dbReference type="Proteomes" id="UP001595698">
    <property type="component" value="Unassembled WGS sequence"/>
</dbReference>
<dbReference type="EMBL" id="JBHSBC010000020">
    <property type="protein sequence ID" value="MFC3982482.1"/>
    <property type="molecule type" value="Genomic_DNA"/>
</dbReference>
<protein>
    <submittedName>
        <fullName evidence="1">Uncharacterized protein</fullName>
    </submittedName>
</protein>
<comment type="caution">
    <text evidence="1">The sequence shown here is derived from an EMBL/GenBank/DDBJ whole genome shotgun (WGS) entry which is preliminary data.</text>
</comment>
<reference evidence="2" key="1">
    <citation type="journal article" date="2019" name="Int. J. Syst. Evol. Microbiol.">
        <title>The Global Catalogue of Microorganisms (GCM) 10K type strain sequencing project: providing services to taxonomists for standard genome sequencing and annotation.</title>
        <authorList>
            <consortium name="The Broad Institute Genomics Platform"/>
            <consortium name="The Broad Institute Genome Sequencing Center for Infectious Disease"/>
            <person name="Wu L."/>
            <person name="Ma J."/>
        </authorList>
    </citation>
    <scope>NUCLEOTIDE SEQUENCE [LARGE SCALE GENOMIC DNA]</scope>
    <source>
        <strain evidence="2">TBRC 7912</strain>
    </source>
</reference>
<keyword evidence="2" id="KW-1185">Reference proteome</keyword>
<dbReference type="RefSeq" id="WP_386190752.1">
    <property type="nucleotide sequence ID" value="NZ_JBHSBC010000020.1"/>
</dbReference>
<proteinExistence type="predicted"/>
<accession>A0ABV8F1E0</accession>
<organism evidence="1 2">
    <name type="scientific">Streptosporangium jomthongense</name>
    <dbReference type="NCBI Taxonomy" id="1193683"/>
    <lineage>
        <taxon>Bacteria</taxon>
        <taxon>Bacillati</taxon>
        <taxon>Actinomycetota</taxon>
        <taxon>Actinomycetes</taxon>
        <taxon>Streptosporangiales</taxon>
        <taxon>Streptosporangiaceae</taxon>
        <taxon>Streptosporangium</taxon>
    </lineage>
</organism>
<gene>
    <name evidence="1" type="ORF">ACFOYY_20225</name>
</gene>